<dbReference type="Pfam" id="PF08346">
    <property type="entry name" value="AntA"/>
    <property type="match status" value="1"/>
</dbReference>
<evidence type="ECO:0008006" key="5">
    <source>
        <dbReference type="Google" id="ProtNLM"/>
    </source>
</evidence>
<feature type="domain" description="AntA/AntB antirepressor" evidence="2">
    <location>
        <begin position="17"/>
        <end position="88"/>
    </location>
</feature>
<keyword evidence="4" id="KW-1185">Reference proteome</keyword>
<organism evidence="3 4">
    <name type="scientific">Clostridium tagluense</name>
    <dbReference type="NCBI Taxonomy" id="360422"/>
    <lineage>
        <taxon>Bacteria</taxon>
        <taxon>Bacillati</taxon>
        <taxon>Bacillota</taxon>
        <taxon>Clostridia</taxon>
        <taxon>Eubacteriales</taxon>
        <taxon>Clostridiaceae</taxon>
        <taxon>Clostridium</taxon>
    </lineage>
</organism>
<dbReference type="InterPro" id="IPR013557">
    <property type="entry name" value="AntA/B_antirep"/>
</dbReference>
<evidence type="ECO:0000259" key="2">
    <source>
        <dbReference type="Pfam" id="PF08346"/>
    </source>
</evidence>
<evidence type="ECO:0000259" key="1">
    <source>
        <dbReference type="Pfam" id="PF03374"/>
    </source>
</evidence>
<name>A0A401USV2_9CLOT</name>
<dbReference type="RefSeq" id="WP_125005390.1">
    <property type="nucleotide sequence ID" value="NZ_BHYK01000037.1"/>
</dbReference>
<dbReference type="AlphaFoldDB" id="A0A401USV2"/>
<proteinExistence type="predicted"/>
<protein>
    <recommendedName>
        <fullName evidence="5">AntA/AntB antirepressor domain-containing protein</fullName>
    </recommendedName>
</protein>
<dbReference type="GO" id="GO:0003677">
    <property type="term" value="F:DNA binding"/>
    <property type="evidence" value="ECO:0007669"/>
    <property type="project" value="InterPro"/>
</dbReference>
<dbReference type="OrthoDB" id="1934134at2"/>
<evidence type="ECO:0000313" key="4">
    <source>
        <dbReference type="Proteomes" id="UP000287872"/>
    </source>
</evidence>
<dbReference type="InterPro" id="IPR005039">
    <property type="entry name" value="Ant_C"/>
</dbReference>
<sequence>MNELIKVVEDAKGNKLVSARELHIFLESKQDFSTWIKGRIKKYNFIENEDFSTFHIFVEREDSNLKSKTTEYAINIDMAKELSMIEHTIKGKEARKYFIACEKSLGEAVQMLTEEQKLQLSIFNAEDKNGVIIASGELDRYRRNQLKEKDILLISAGKYKGIVDDFLSTDGLYSVAVLSKVLGIKKLGTGNLYKYLRDNKIIMTDLYLNKDGEERVGLKHYTAFASYCNAQQYFRHNANPYKVKGKTFMSNIAMFTPVGVAWIYKRLQKDDYIVIKDLETIIKELKLEESKIKVA</sequence>
<accession>A0A401USV2</accession>
<dbReference type="Proteomes" id="UP000287872">
    <property type="component" value="Unassembled WGS sequence"/>
</dbReference>
<reference evidence="3 4" key="1">
    <citation type="submission" date="2018-11" db="EMBL/GenBank/DDBJ databases">
        <title>Genome sequencing and assembly of Clostridium tagluense strain A121.</title>
        <authorList>
            <person name="Murakami T."/>
            <person name="Segawa T."/>
            <person name="Shcherbakova V.A."/>
            <person name="Mori H."/>
            <person name="Yoshimura Y."/>
        </authorList>
    </citation>
    <scope>NUCLEOTIDE SEQUENCE [LARGE SCALE GENOMIC DNA]</scope>
    <source>
        <strain evidence="3 4">A121</strain>
    </source>
</reference>
<dbReference type="Pfam" id="PF03374">
    <property type="entry name" value="ANT"/>
    <property type="match status" value="1"/>
</dbReference>
<dbReference type="EMBL" id="BHYK01000037">
    <property type="protein sequence ID" value="GCD12581.1"/>
    <property type="molecule type" value="Genomic_DNA"/>
</dbReference>
<gene>
    <name evidence="3" type="ORF">Ctaglu_42040</name>
</gene>
<evidence type="ECO:0000313" key="3">
    <source>
        <dbReference type="EMBL" id="GCD12581.1"/>
    </source>
</evidence>
<feature type="domain" description="Antirepressor protein C-terminal" evidence="1">
    <location>
        <begin position="163"/>
        <end position="269"/>
    </location>
</feature>
<comment type="caution">
    <text evidence="3">The sequence shown here is derived from an EMBL/GenBank/DDBJ whole genome shotgun (WGS) entry which is preliminary data.</text>
</comment>